<dbReference type="EMBL" id="CP053189">
    <property type="protein sequence ID" value="QJS08201.1"/>
    <property type="molecule type" value="Genomic_DNA"/>
</dbReference>
<evidence type="ECO:0000313" key="2">
    <source>
        <dbReference type="Proteomes" id="UP000502641"/>
    </source>
</evidence>
<name>A0A6M4PB44_9ACTN</name>
<sequence>MPAVTGLLVRRLSVSLEATRRSTRSLLRHALVSLSKVRSCPSCHKWVGEGMDTCAGGHPVH</sequence>
<evidence type="ECO:0000313" key="1">
    <source>
        <dbReference type="EMBL" id="QJS08201.1"/>
    </source>
</evidence>
<proteinExistence type="predicted"/>
<reference evidence="1 2" key="1">
    <citation type="submission" date="2020-05" db="EMBL/GenBank/DDBJ databases">
        <authorList>
            <person name="Li K."/>
        </authorList>
    </citation>
    <scope>NUCLEOTIDE SEQUENCE [LARGE SCALE GENOMIC DNA]</scope>
    <source>
        <strain evidence="2">jing01</strain>
    </source>
</reference>
<accession>A0A6M4PB44</accession>
<keyword evidence="2" id="KW-1185">Reference proteome</keyword>
<dbReference type="Proteomes" id="UP000502641">
    <property type="component" value="Chromosome"/>
</dbReference>
<dbReference type="RefSeq" id="WP_171150096.1">
    <property type="nucleotide sequence ID" value="NZ_CP053189.1"/>
</dbReference>
<dbReference type="KEGG" id="sarg:HKX69_00475"/>
<organism evidence="1 2">
    <name type="scientific">Streptomyces argyrophylli</name>
    <dbReference type="NCBI Taxonomy" id="2726118"/>
    <lineage>
        <taxon>Bacteria</taxon>
        <taxon>Bacillati</taxon>
        <taxon>Actinomycetota</taxon>
        <taxon>Actinomycetes</taxon>
        <taxon>Kitasatosporales</taxon>
        <taxon>Streptomycetaceae</taxon>
        <taxon>Streptomyces</taxon>
    </lineage>
</organism>
<gene>
    <name evidence="1" type="ORF">HKX69_00475</name>
</gene>
<protein>
    <submittedName>
        <fullName evidence="1">Uncharacterized protein</fullName>
    </submittedName>
</protein>
<dbReference type="AlphaFoldDB" id="A0A6M4PB44"/>